<evidence type="ECO:0000313" key="18">
    <source>
        <dbReference type="EMBL" id="GJS99896.1"/>
    </source>
</evidence>
<dbReference type="Gene3D" id="3.40.1110.10">
    <property type="entry name" value="Calcium-transporting ATPase, cytoplasmic domain N"/>
    <property type="match status" value="1"/>
</dbReference>
<evidence type="ECO:0000256" key="1">
    <source>
        <dbReference type="ARBA" id="ARBA00004141"/>
    </source>
</evidence>
<feature type="domain" description="P-type ATPase C-terminal" evidence="17">
    <location>
        <begin position="885"/>
        <end position="1075"/>
    </location>
</feature>
<dbReference type="EMBL" id="BQNB010012154">
    <property type="protein sequence ID" value="GJS99896.1"/>
    <property type="molecule type" value="Genomic_DNA"/>
</dbReference>
<dbReference type="CDD" id="cd02073">
    <property type="entry name" value="P-type_ATPase_APLT_Dnf-like"/>
    <property type="match status" value="1"/>
</dbReference>
<evidence type="ECO:0000256" key="14">
    <source>
        <dbReference type="SAM" id="Phobius"/>
    </source>
</evidence>
<feature type="transmembrane region" description="Helical" evidence="14">
    <location>
        <begin position="900"/>
        <end position="920"/>
    </location>
</feature>
<evidence type="ECO:0000259" key="16">
    <source>
        <dbReference type="Pfam" id="PF16209"/>
    </source>
</evidence>
<dbReference type="InterPro" id="IPR023214">
    <property type="entry name" value="HAD_sf"/>
</dbReference>
<evidence type="ECO:0000256" key="9">
    <source>
        <dbReference type="ARBA" id="ARBA00022967"/>
    </source>
</evidence>
<dbReference type="SFLD" id="SFLDG00002">
    <property type="entry name" value="C1.7:_P-type_atpase_like"/>
    <property type="match status" value="1"/>
</dbReference>
<keyword evidence="5" id="KW-0479">Metal-binding</keyword>
<dbReference type="InterPro" id="IPR032631">
    <property type="entry name" value="P-type_ATPase_N"/>
</dbReference>
<dbReference type="InterPro" id="IPR044492">
    <property type="entry name" value="P_typ_ATPase_HD_dom"/>
</dbReference>
<dbReference type="Pfam" id="PF13246">
    <property type="entry name" value="Cation_ATPase"/>
    <property type="match status" value="1"/>
</dbReference>
<dbReference type="SUPFAM" id="SSF81653">
    <property type="entry name" value="Calcium ATPase, transduction domain A"/>
    <property type="match status" value="1"/>
</dbReference>
<keyword evidence="19" id="KW-1185">Reference proteome</keyword>
<evidence type="ECO:0000256" key="2">
    <source>
        <dbReference type="ARBA" id="ARBA00008109"/>
    </source>
</evidence>
<evidence type="ECO:0000256" key="13">
    <source>
        <dbReference type="SAM" id="MobiDB-lite"/>
    </source>
</evidence>
<evidence type="ECO:0000259" key="15">
    <source>
        <dbReference type="Pfam" id="PF13966"/>
    </source>
</evidence>
<reference evidence="18" key="2">
    <citation type="submission" date="2022-01" db="EMBL/GenBank/DDBJ databases">
        <authorList>
            <person name="Yamashiro T."/>
            <person name="Shiraishi A."/>
            <person name="Satake H."/>
            <person name="Nakayama K."/>
        </authorList>
    </citation>
    <scope>NUCLEOTIDE SEQUENCE</scope>
</reference>
<dbReference type="SUPFAM" id="SSF81665">
    <property type="entry name" value="Calcium ATPase, transmembrane domain M"/>
    <property type="match status" value="1"/>
</dbReference>
<feature type="transmembrane region" description="Helical" evidence="14">
    <location>
        <begin position="352"/>
        <end position="373"/>
    </location>
</feature>
<dbReference type="InterPro" id="IPR001757">
    <property type="entry name" value="P_typ_ATPase"/>
</dbReference>
<dbReference type="NCBIfam" id="TIGR01652">
    <property type="entry name" value="ATPase-Plipid"/>
    <property type="match status" value="1"/>
</dbReference>
<dbReference type="PROSITE" id="PS00154">
    <property type="entry name" value="ATPASE_E1_E2"/>
    <property type="match status" value="1"/>
</dbReference>
<dbReference type="InterPro" id="IPR026960">
    <property type="entry name" value="RVT-Znf"/>
</dbReference>
<evidence type="ECO:0000256" key="4">
    <source>
        <dbReference type="ARBA" id="ARBA00022692"/>
    </source>
</evidence>
<dbReference type="InterPro" id="IPR023298">
    <property type="entry name" value="ATPase_P-typ_TM_dom_sf"/>
</dbReference>
<feature type="transmembrane region" description="Helical" evidence="14">
    <location>
        <begin position="985"/>
        <end position="1005"/>
    </location>
</feature>
<dbReference type="PANTHER" id="PTHR24092:SF91">
    <property type="entry name" value="PHOSPHOLIPID-TRANSPORTING ATPASE 1"/>
    <property type="match status" value="1"/>
</dbReference>
<dbReference type="InterPro" id="IPR008250">
    <property type="entry name" value="ATPase_P-typ_transduc_dom_A_sf"/>
</dbReference>
<comment type="similarity">
    <text evidence="2">Belongs to the cation transport ATPase (P-type) (TC 3.A.3) family. Type IV subfamily.</text>
</comment>
<feature type="domain" description="P-type ATPase N-terminal" evidence="16">
    <location>
        <begin position="35"/>
        <end position="101"/>
    </location>
</feature>
<keyword evidence="10 14" id="KW-1133">Transmembrane helix</keyword>
<dbReference type="Gene3D" id="2.70.150.10">
    <property type="entry name" value="Calcium-transporting ATPase, cytoplasmic transduction domain A"/>
    <property type="match status" value="1"/>
</dbReference>
<evidence type="ECO:0000256" key="10">
    <source>
        <dbReference type="ARBA" id="ARBA00022989"/>
    </source>
</evidence>
<reference evidence="18" key="1">
    <citation type="journal article" date="2022" name="Int. J. Mol. Sci.">
        <title>Draft Genome of Tanacetum Coccineum: Genomic Comparison of Closely Related Tanacetum-Family Plants.</title>
        <authorList>
            <person name="Yamashiro T."/>
            <person name="Shiraishi A."/>
            <person name="Nakayama K."/>
            <person name="Satake H."/>
        </authorList>
    </citation>
    <scope>NUCLEOTIDE SEQUENCE</scope>
</reference>
<accession>A0ABQ5ADV0</accession>
<keyword evidence="11 14" id="KW-0472">Membrane</keyword>
<sequence length="1883" mass="212232">MSLEDVDLGSKRVSNDSEGFSMSHREMNDDDSRLVFVNDALKTNERFEFAGNSIRTAKYSVFSFLPRNLFEQFHRVAYIYFLIIAILNQLPQLAVFGRGASILPLSIVLLVTAVKDAYEDWRRHRSDRIENNRMADVLINDRFHQKKWKDIQVGEIIRFCADDTIPCDIVLLSTSDSTGVAYIQTINLDGESNLKTRYAKQETLSRVPEKDRINGLIKCEKPNRNIYGFMATMEIDGKHLSLGPSNIVLRGCVLKNTNWAVGVVVYAGSETKAMLNSSGAPSKRSRLETRMNREIILLSLFLVALCMVVSVCAGIWLKRNENDLEILQFYRKKDYSKAQVENYNYAGVALEIFFTFLMSVIVFQIMIPISLYISMELVRVGQAYFMINDDNMYDETSNSRFQCRALNINEDLGQIKYVFSDKTGTLTENKMEFKYASIFGVDYSGEKANFDGEQKGHCIQVNEQAWWPKIKVNVDKELLELSKTGKTTEAGKQIYDFFLALAACNTIVPIVVDTSDPAKKLVDYQGESPDEQALVYAAAAYGFMLMERTSGHIVIDIQGERKRFNVLGMHEFDSDRKRMSVILGIPDGSVKVIVKGADSSMFNIINESFNLDVVRATEGHLQSYSSIGLRTLVVGMQELGVPEFEQWQSSYEMASNAMMGRVALLRKVAINLETNLDLVGASAIEDRLQKGVPEAIESLRKADIKVWVLTGDKQETAISIGYSSKLLTSNMSQIVINSNSKMSSRKCLEDALIAFGNPIVSDHDAGGSGGNSSSSALIIDGNSLVYILDSELEEQLFLLASFCAVVLCCRVAPLQKAGIVALIKNRTDDMTLAIGDGANDVSMIQMADVGIGISGQEGRQAVMASDFAMGQFSVCPYLILNNPRYVLFTGFTLTTAITEWSSVLYSVLYTSVPTIIIAVLDKNLSRRSLLAYPQLYGAGHRHESYNSKLFWLTIADTLWQSIVVFYVPLFAYWKSDMDGSSLGDLWTLAVVFLVNIHLSMDVIRWSWISHASVWGSIFATCICVIIIDMIPFLPGYWAIFDLASKGSFWICLLGIQIAAVVPRFVIKMFIQHCKPSDIQIAREAEKFGNSLELREGMERVLEDGPWMIRREPLMLNVWSQNTDLKKAEITSAPVWVKFQHVPIVAYSEVGLSLISTQVGKPITLDSYTSNMCVSSWGRNTYARVLIEVSAETELKDELVVAIPKGKDMGHSLATVSIEYEWTPPRCSTCMIFGHLSKDCPKLPKETPCCIGSSKYDGLKSLQEKRIWDSKSKEIMKQVDGESETFVNDSDSEEVDEDLIMDGYNSKPTDNAVEGASTPVPNVVSMGTRQSCFVFSLSSTITICIDVLCGEVLECVEEIYIMELQSSELKYTWNQKPKGVDGILKKIDRIMANLEFFDVFPGGHAIFQPYRISDHSPAVLLGFRLGWSRDVSGFSFVQDELDTVQRDLDRDPFNAVLREEEAVYVQAFNEAVLLEERFLRQKAKEPYDVIADSNGVIYENDQVPNVFVSHYEVLLGQAGEVIPVCSNDLFQTRLNQLDANDMIRDISDGEIKDALFSMDKIIANRIKESLKVLVNPNQSAFIPGRSIADNILLTQELMHNYHLDHGTPRCAFKVDIQKAYDTVDWMFHNDILGGFWLSSSIDWLDHGNVPQLLLSRLERGKAKVAWKCGLSPPKGWWPGMRVPHIRLGVRDKLEWVSLDGHVQPFLVQVVWQSIRPRSDNVGWFRCVWFPGCIPRHAFHMWLIMRRRLKTQDNLKRWDNVDARNVSCSLCELQPDSHEHIFFECTFSSQVWNKLRSLAGLTNANPSMDSIIQLILPFAGRKSSRSVISKLVLAAAAYFLWQERNNRLFRKEKRSIDQVVDCIINSVRLKLVSCRWKSSGCFGYH</sequence>
<name>A0ABQ5ADV0_9ASTR</name>
<evidence type="ECO:0000256" key="6">
    <source>
        <dbReference type="ARBA" id="ARBA00022741"/>
    </source>
</evidence>
<comment type="subcellular location">
    <subcellularLocation>
        <location evidence="1">Membrane</location>
        <topology evidence="1">Multi-pass membrane protein</topology>
    </subcellularLocation>
</comment>
<keyword evidence="6" id="KW-0547">Nucleotide-binding</keyword>
<feature type="domain" description="Reverse transcriptase zinc-binding" evidence="15">
    <location>
        <begin position="1704"/>
        <end position="1790"/>
    </location>
</feature>
<feature type="transmembrane region" description="Helical" evidence="14">
    <location>
        <begin position="295"/>
        <end position="317"/>
    </location>
</feature>
<dbReference type="Proteomes" id="UP001151760">
    <property type="component" value="Unassembled WGS sequence"/>
</dbReference>
<proteinExistence type="inferred from homology"/>
<comment type="caution">
    <text evidence="18">The sequence shown here is derived from an EMBL/GenBank/DDBJ whole genome shotgun (WGS) entry which is preliminary data.</text>
</comment>
<dbReference type="Gene3D" id="3.40.50.1000">
    <property type="entry name" value="HAD superfamily/HAD-like"/>
    <property type="match status" value="1"/>
</dbReference>
<dbReference type="Pfam" id="PF13966">
    <property type="entry name" value="zf-RVT"/>
    <property type="match status" value="1"/>
</dbReference>
<dbReference type="SUPFAM" id="SSF81660">
    <property type="entry name" value="Metal cation-transporting ATPase, ATP-binding domain N"/>
    <property type="match status" value="1"/>
</dbReference>
<evidence type="ECO:0000256" key="7">
    <source>
        <dbReference type="ARBA" id="ARBA00022840"/>
    </source>
</evidence>
<keyword evidence="9" id="KW-1278">Translocase</keyword>
<feature type="transmembrane region" description="Helical" evidence="14">
    <location>
        <begin position="949"/>
        <end position="973"/>
    </location>
</feature>
<evidence type="ECO:0000256" key="8">
    <source>
        <dbReference type="ARBA" id="ARBA00022842"/>
    </source>
</evidence>
<feature type="region of interest" description="Disordered" evidence="13">
    <location>
        <begin position="1"/>
        <end position="25"/>
    </location>
</feature>
<evidence type="ECO:0000256" key="12">
    <source>
        <dbReference type="ARBA" id="ARBA00034036"/>
    </source>
</evidence>
<evidence type="ECO:0000313" key="19">
    <source>
        <dbReference type="Proteomes" id="UP001151760"/>
    </source>
</evidence>
<feature type="transmembrane region" description="Helical" evidence="14">
    <location>
        <begin position="1017"/>
        <end position="1040"/>
    </location>
</feature>
<dbReference type="Pfam" id="PF16209">
    <property type="entry name" value="PhoLip_ATPase_N"/>
    <property type="match status" value="1"/>
</dbReference>
<dbReference type="PANTHER" id="PTHR24092">
    <property type="entry name" value="PROBABLE PHOSPHOLIPID-TRANSPORTING ATPASE"/>
    <property type="match status" value="1"/>
</dbReference>
<dbReference type="NCBIfam" id="TIGR01494">
    <property type="entry name" value="ATPase_P-type"/>
    <property type="match status" value="2"/>
</dbReference>
<dbReference type="SFLD" id="SFLDF00027">
    <property type="entry name" value="p-type_atpase"/>
    <property type="match status" value="1"/>
</dbReference>
<evidence type="ECO:0000259" key="17">
    <source>
        <dbReference type="Pfam" id="PF16212"/>
    </source>
</evidence>
<evidence type="ECO:0000256" key="5">
    <source>
        <dbReference type="ARBA" id="ARBA00022723"/>
    </source>
</evidence>
<dbReference type="InterPro" id="IPR023299">
    <property type="entry name" value="ATPase_P-typ_cyto_dom_N"/>
</dbReference>
<dbReference type="Pfam" id="PF16212">
    <property type="entry name" value="PhoLip_ATPase_C"/>
    <property type="match status" value="1"/>
</dbReference>
<evidence type="ECO:0000256" key="11">
    <source>
        <dbReference type="ARBA" id="ARBA00023136"/>
    </source>
</evidence>
<dbReference type="PRINTS" id="PR00119">
    <property type="entry name" value="CATATPASE"/>
</dbReference>
<dbReference type="SFLD" id="SFLDS00003">
    <property type="entry name" value="Haloacid_Dehalogenase"/>
    <property type="match status" value="1"/>
</dbReference>
<dbReference type="InterPro" id="IPR018303">
    <property type="entry name" value="ATPase_P-typ_P_site"/>
</dbReference>
<organism evidence="18 19">
    <name type="scientific">Tanacetum coccineum</name>
    <dbReference type="NCBI Taxonomy" id="301880"/>
    <lineage>
        <taxon>Eukaryota</taxon>
        <taxon>Viridiplantae</taxon>
        <taxon>Streptophyta</taxon>
        <taxon>Embryophyta</taxon>
        <taxon>Tracheophyta</taxon>
        <taxon>Spermatophyta</taxon>
        <taxon>Magnoliopsida</taxon>
        <taxon>eudicotyledons</taxon>
        <taxon>Gunneridae</taxon>
        <taxon>Pentapetalae</taxon>
        <taxon>asterids</taxon>
        <taxon>campanulids</taxon>
        <taxon>Asterales</taxon>
        <taxon>Asteraceae</taxon>
        <taxon>Asteroideae</taxon>
        <taxon>Anthemideae</taxon>
        <taxon>Anthemidinae</taxon>
        <taxon>Tanacetum</taxon>
    </lineage>
</organism>
<protein>
    <recommendedName>
        <fullName evidence="3">P-type phospholipid transporter</fullName>
        <ecNumber evidence="3">7.6.2.1</ecNumber>
    </recommendedName>
</protein>
<dbReference type="InterPro" id="IPR006539">
    <property type="entry name" value="P-type_ATPase_IV"/>
</dbReference>
<gene>
    <name evidence="18" type="ORF">Tco_0821066</name>
</gene>
<keyword evidence="7" id="KW-0067">ATP-binding</keyword>
<keyword evidence="4 14" id="KW-0812">Transmembrane</keyword>
<dbReference type="InterPro" id="IPR036412">
    <property type="entry name" value="HAD-like_sf"/>
</dbReference>
<dbReference type="InterPro" id="IPR032630">
    <property type="entry name" value="P_typ_ATPase_c"/>
</dbReference>
<dbReference type="EC" id="7.6.2.1" evidence="3"/>
<comment type="catalytic activity">
    <reaction evidence="12">
        <text>ATP + H2O + phospholipidSide 1 = ADP + phosphate + phospholipidSide 2.</text>
        <dbReference type="EC" id="7.6.2.1"/>
    </reaction>
</comment>
<dbReference type="SUPFAM" id="SSF56784">
    <property type="entry name" value="HAD-like"/>
    <property type="match status" value="1"/>
</dbReference>
<keyword evidence="8" id="KW-0460">Magnesium</keyword>
<evidence type="ECO:0000256" key="3">
    <source>
        <dbReference type="ARBA" id="ARBA00012189"/>
    </source>
</evidence>